<keyword evidence="2" id="KW-1185">Reference proteome</keyword>
<proteinExistence type="predicted"/>
<gene>
    <name evidence="1" type="ORF">L1987_21574</name>
</gene>
<organism evidence="1 2">
    <name type="scientific">Smallanthus sonchifolius</name>
    <dbReference type="NCBI Taxonomy" id="185202"/>
    <lineage>
        <taxon>Eukaryota</taxon>
        <taxon>Viridiplantae</taxon>
        <taxon>Streptophyta</taxon>
        <taxon>Embryophyta</taxon>
        <taxon>Tracheophyta</taxon>
        <taxon>Spermatophyta</taxon>
        <taxon>Magnoliopsida</taxon>
        <taxon>eudicotyledons</taxon>
        <taxon>Gunneridae</taxon>
        <taxon>Pentapetalae</taxon>
        <taxon>asterids</taxon>
        <taxon>campanulids</taxon>
        <taxon>Asterales</taxon>
        <taxon>Asteraceae</taxon>
        <taxon>Asteroideae</taxon>
        <taxon>Heliantheae alliance</taxon>
        <taxon>Millerieae</taxon>
        <taxon>Smallanthus</taxon>
    </lineage>
</organism>
<dbReference type="EMBL" id="CM042024">
    <property type="protein sequence ID" value="KAI3811842.1"/>
    <property type="molecule type" value="Genomic_DNA"/>
</dbReference>
<reference evidence="2" key="1">
    <citation type="journal article" date="2022" name="Mol. Ecol. Resour.">
        <title>The genomes of chicory, endive, great burdock and yacon provide insights into Asteraceae palaeo-polyploidization history and plant inulin production.</title>
        <authorList>
            <person name="Fan W."/>
            <person name="Wang S."/>
            <person name="Wang H."/>
            <person name="Wang A."/>
            <person name="Jiang F."/>
            <person name="Liu H."/>
            <person name="Zhao H."/>
            <person name="Xu D."/>
            <person name="Zhang Y."/>
        </authorList>
    </citation>
    <scope>NUCLEOTIDE SEQUENCE [LARGE SCALE GENOMIC DNA]</scope>
    <source>
        <strain evidence="2">cv. Yunnan</strain>
    </source>
</reference>
<protein>
    <submittedName>
        <fullName evidence="1">Uncharacterized protein</fullName>
    </submittedName>
</protein>
<accession>A0ACB9IXW0</accession>
<dbReference type="Proteomes" id="UP001056120">
    <property type="component" value="Linkage Group LG07"/>
</dbReference>
<reference evidence="1 2" key="2">
    <citation type="journal article" date="2022" name="Mol. Ecol. Resour.">
        <title>The genomes of chicory, endive, great burdock and yacon provide insights into Asteraceae paleo-polyploidization history and plant inulin production.</title>
        <authorList>
            <person name="Fan W."/>
            <person name="Wang S."/>
            <person name="Wang H."/>
            <person name="Wang A."/>
            <person name="Jiang F."/>
            <person name="Liu H."/>
            <person name="Zhao H."/>
            <person name="Xu D."/>
            <person name="Zhang Y."/>
        </authorList>
    </citation>
    <scope>NUCLEOTIDE SEQUENCE [LARGE SCALE GENOMIC DNA]</scope>
    <source>
        <strain evidence="2">cv. Yunnan</strain>
        <tissue evidence="1">Leaves</tissue>
    </source>
</reference>
<comment type="caution">
    <text evidence="1">The sequence shown here is derived from an EMBL/GenBank/DDBJ whole genome shotgun (WGS) entry which is preliminary data.</text>
</comment>
<sequence length="186" mass="21013">MTHNQAEHLTQRKYFTAYWSMEVVNFVLQVEDYIYIWGIRKREIKKINESDMVLGVIPSKLNDYLIIHTHKNDSKVHKGKVWGTYQRSPTGPHSKTPPKVHVNNASPNDMHLTCIHVPALTSGAPPPMGPPGKVKQEVLMSSTRAADKFTSNGNNPLTTSLVTLVTKSHYRSESKLGMITCQVEKY</sequence>
<evidence type="ECO:0000313" key="1">
    <source>
        <dbReference type="EMBL" id="KAI3811842.1"/>
    </source>
</evidence>
<name>A0ACB9IXW0_9ASTR</name>
<evidence type="ECO:0000313" key="2">
    <source>
        <dbReference type="Proteomes" id="UP001056120"/>
    </source>
</evidence>